<dbReference type="Proteomes" id="UP000549911">
    <property type="component" value="Unassembled WGS sequence"/>
</dbReference>
<reference evidence="1 2" key="1">
    <citation type="submission" date="2020-07" db="EMBL/GenBank/DDBJ databases">
        <authorList>
            <person name="Partida-Martinez L."/>
            <person name="Huntemann M."/>
            <person name="Clum A."/>
            <person name="Wang J."/>
            <person name="Palaniappan K."/>
            <person name="Ritter S."/>
            <person name="Chen I.-M."/>
            <person name="Stamatis D."/>
            <person name="Reddy T."/>
            <person name="O'Malley R."/>
            <person name="Daum C."/>
            <person name="Shapiro N."/>
            <person name="Ivanova N."/>
            <person name="Kyrpides N."/>
            <person name="Woyke T."/>
        </authorList>
    </citation>
    <scope>NUCLEOTIDE SEQUENCE [LARGE SCALE GENOMIC DNA]</scope>
    <source>
        <strain evidence="1 2">AT2.17</strain>
    </source>
</reference>
<sequence length="195" mass="20753">MAPHDRSIPRSGAMFSRASLAKADLATNLAIPLLAEGGWAALTLRAMAHASHVTPQAIAAWFPSVAAMQAAVAGRYGDRWIAERSYLARRRLLELQPAQTTPDAVVAALLPQSRLEEVFDGVWLTILEASRWDDGLGAAVAHVLAREKEVVHDLVSTSQDPGPVLEQVRGVRAARVVHTQIAAGRPSENTSGSAG</sequence>
<organism evidence="1 2">
    <name type="scientific">Nocardioides cavernae</name>
    <dbReference type="NCBI Taxonomy" id="1921566"/>
    <lineage>
        <taxon>Bacteria</taxon>
        <taxon>Bacillati</taxon>
        <taxon>Actinomycetota</taxon>
        <taxon>Actinomycetes</taxon>
        <taxon>Propionibacteriales</taxon>
        <taxon>Nocardioidaceae</taxon>
        <taxon>Nocardioides</taxon>
    </lineage>
</organism>
<dbReference type="RefSeq" id="WP_179617895.1">
    <property type="nucleotide sequence ID" value="NZ_JACCBW010000001.1"/>
</dbReference>
<evidence type="ECO:0000313" key="1">
    <source>
        <dbReference type="EMBL" id="NYE35207.1"/>
    </source>
</evidence>
<comment type="caution">
    <text evidence="1">The sequence shown here is derived from an EMBL/GenBank/DDBJ whole genome shotgun (WGS) entry which is preliminary data.</text>
</comment>
<name>A0A7Y9GZK3_9ACTN</name>
<dbReference type="Gene3D" id="1.10.357.10">
    <property type="entry name" value="Tetracycline Repressor, domain 2"/>
    <property type="match status" value="1"/>
</dbReference>
<dbReference type="InterPro" id="IPR009057">
    <property type="entry name" value="Homeodomain-like_sf"/>
</dbReference>
<keyword evidence="2" id="KW-1185">Reference proteome</keyword>
<protein>
    <submittedName>
        <fullName evidence="1">AcrR family transcriptional regulator</fullName>
    </submittedName>
</protein>
<dbReference type="SUPFAM" id="SSF46689">
    <property type="entry name" value="Homeodomain-like"/>
    <property type="match status" value="1"/>
</dbReference>
<dbReference type="EMBL" id="JACCBW010000001">
    <property type="protein sequence ID" value="NYE35207.1"/>
    <property type="molecule type" value="Genomic_DNA"/>
</dbReference>
<reference evidence="1 2" key="2">
    <citation type="submission" date="2020-08" db="EMBL/GenBank/DDBJ databases">
        <title>The Agave Microbiome: Exploring the role of microbial communities in plant adaptations to desert environments.</title>
        <authorList>
            <person name="Partida-Martinez L.P."/>
        </authorList>
    </citation>
    <scope>NUCLEOTIDE SEQUENCE [LARGE SCALE GENOMIC DNA]</scope>
    <source>
        <strain evidence="1 2">AT2.17</strain>
    </source>
</reference>
<dbReference type="AlphaFoldDB" id="A0A7Y9GZK3"/>
<proteinExistence type="predicted"/>
<accession>A0A7Y9GZK3</accession>
<gene>
    <name evidence="1" type="ORF">F4692_000311</name>
</gene>
<evidence type="ECO:0000313" key="2">
    <source>
        <dbReference type="Proteomes" id="UP000549911"/>
    </source>
</evidence>